<feature type="compositionally biased region" description="Basic and acidic residues" evidence="1">
    <location>
        <begin position="1"/>
        <end position="11"/>
    </location>
</feature>
<evidence type="ECO:0000313" key="3">
    <source>
        <dbReference type="Proteomes" id="UP000694892"/>
    </source>
</evidence>
<name>A0A974CUK1_XENLA</name>
<organism evidence="2 3">
    <name type="scientific">Xenopus laevis</name>
    <name type="common">African clawed frog</name>
    <dbReference type="NCBI Taxonomy" id="8355"/>
    <lineage>
        <taxon>Eukaryota</taxon>
        <taxon>Metazoa</taxon>
        <taxon>Chordata</taxon>
        <taxon>Craniata</taxon>
        <taxon>Vertebrata</taxon>
        <taxon>Euteleostomi</taxon>
        <taxon>Amphibia</taxon>
        <taxon>Batrachia</taxon>
        <taxon>Anura</taxon>
        <taxon>Pipoidea</taxon>
        <taxon>Pipidae</taxon>
        <taxon>Xenopodinae</taxon>
        <taxon>Xenopus</taxon>
        <taxon>Xenopus</taxon>
    </lineage>
</organism>
<protein>
    <submittedName>
        <fullName evidence="2">Uncharacterized protein</fullName>
    </submittedName>
</protein>
<dbReference type="EMBL" id="CM004475">
    <property type="protein sequence ID" value="OCT78996.1"/>
    <property type="molecule type" value="Genomic_DNA"/>
</dbReference>
<accession>A0A974CUK1</accession>
<dbReference type="AlphaFoldDB" id="A0A974CUK1"/>
<evidence type="ECO:0000256" key="1">
    <source>
        <dbReference type="SAM" id="MobiDB-lite"/>
    </source>
</evidence>
<evidence type="ECO:0000313" key="2">
    <source>
        <dbReference type="EMBL" id="OCT78996.1"/>
    </source>
</evidence>
<sequence>MGKERERREGEAVPAPGGRGGGSSVRGRRRASAGAAHSHGKRNCLADRGKAAWNSGYFGEAAATPAGSSHWPDPLPELPFLLARDLWMYKLPGGKDLSASPDSCVCETERERERESRHGGQWPPLLTNIHMGTPFSCPRLLRG</sequence>
<dbReference type="Proteomes" id="UP000694892">
    <property type="component" value="Chromosome 5S"/>
</dbReference>
<proteinExistence type="predicted"/>
<gene>
    <name evidence="2" type="ORF">XELAEV_18030090mg</name>
</gene>
<reference evidence="3" key="1">
    <citation type="journal article" date="2016" name="Nature">
        <title>Genome evolution in the allotetraploid frog Xenopus laevis.</title>
        <authorList>
            <person name="Session A.M."/>
            <person name="Uno Y."/>
            <person name="Kwon T."/>
            <person name="Chapman J.A."/>
            <person name="Toyoda A."/>
            <person name="Takahashi S."/>
            <person name="Fukui A."/>
            <person name="Hikosaka A."/>
            <person name="Suzuki A."/>
            <person name="Kondo M."/>
            <person name="van Heeringen S.J."/>
            <person name="Quigley I."/>
            <person name="Heinz S."/>
            <person name="Ogino H."/>
            <person name="Ochi H."/>
            <person name="Hellsten U."/>
            <person name="Lyons J.B."/>
            <person name="Simakov O."/>
            <person name="Putnam N."/>
            <person name="Stites J."/>
            <person name="Kuroki Y."/>
            <person name="Tanaka T."/>
            <person name="Michiue T."/>
            <person name="Watanabe M."/>
            <person name="Bogdanovic O."/>
            <person name="Lister R."/>
            <person name="Georgiou G."/>
            <person name="Paranjpe S.S."/>
            <person name="van Kruijsbergen I."/>
            <person name="Shu S."/>
            <person name="Carlson J."/>
            <person name="Kinoshita T."/>
            <person name="Ohta Y."/>
            <person name="Mawaribuchi S."/>
            <person name="Jenkins J."/>
            <person name="Grimwood J."/>
            <person name="Schmutz J."/>
            <person name="Mitros T."/>
            <person name="Mozaffari S.V."/>
            <person name="Suzuki Y."/>
            <person name="Haramoto Y."/>
            <person name="Yamamoto T.S."/>
            <person name="Takagi C."/>
            <person name="Heald R."/>
            <person name="Miller K."/>
            <person name="Haudenschild C."/>
            <person name="Kitzman J."/>
            <person name="Nakayama T."/>
            <person name="Izutsu Y."/>
            <person name="Robert J."/>
            <person name="Fortriede J."/>
            <person name="Burns K."/>
            <person name="Lotay V."/>
            <person name="Karimi K."/>
            <person name="Yasuoka Y."/>
            <person name="Dichmann D.S."/>
            <person name="Flajnik M.F."/>
            <person name="Houston D.W."/>
            <person name="Shendure J."/>
            <person name="DuPasquier L."/>
            <person name="Vize P.D."/>
            <person name="Zorn A.M."/>
            <person name="Ito M."/>
            <person name="Marcotte E.M."/>
            <person name="Wallingford J.B."/>
            <person name="Ito Y."/>
            <person name="Asashima M."/>
            <person name="Ueno N."/>
            <person name="Matsuda Y."/>
            <person name="Veenstra G.J."/>
            <person name="Fujiyama A."/>
            <person name="Harland R.M."/>
            <person name="Taira M."/>
            <person name="Rokhsar D.S."/>
        </authorList>
    </citation>
    <scope>NUCLEOTIDE SEQUENCE [LARGE SCALE GENOMIC DNA]</scope>
    <source>
        <strain evidence="3">J</strain>
    </source>
</reference>
<feature type="region of interest" description="Disordered" evidence="1">
    <location>
        <begin position="1"/>
        <end position="44"/>
    </location>
</feature>